<evidence type="ECO:0000313" key="3">
    <source>
        <dbReference type="Proteomes" id="UP000184749"/>
    </source>
</evidence>
<gene>
    <name evidence="2" type="ORF">IE4872_PD02238</name>
</gene>
<proteinExistence type="predicted"/>
<geneLocation type="plasmid" evidence="3">
    <name>prgalie4872d</name>
</geneLocation>
<keyword evidence="1" id="KW-1133">Transmembrane helix</keyword>
<evidence type="ECO:0000256" key="1">
    <source>
        <dbReference type="SAM" id="Phobius"/>
    </source>
</evidence>
<evidence type="ECO:0000313" key="2">
    <source>
        <dbReference type="EMBL" id="APO72749.1"/>
    </source>
</evidence>
<keyword evidence="1" id="KW-0812">Transmembrane</keyword>
<dbReference type="RefSeq" id="WP_074072881.1">
    <property type="nucleotide sequence ID" value="NZ_CP017105.1"/>
</dbReference>
<feature type="transmembrane region" description="Helical" evidence="1">
    <location>
        <begin position="84"/>
        <end position="107"/>
    </location>
</feature>
<organism evidence="2 3">
    <name type="scientific">Rhizobium gallicum</name>
    <dbReference type="NCBI Taxonomy" id="56730"/>
    <lineage>
        <taxon>Bacteria</taxon>
        <taxon>Pseudomonadati</taxon>
        <taxon>Pseudomonadota</taxon>
        <taxon>Alphaproteobacteria</taxon>
        <taxon>Hyphomicrobiales</taxon>
        <taxon>Rhizobiaceae</taxon>
        <taxon>Rhizobium/Agrobacterium group</taxon>
        <taxon>Rhizobium</taxon>
    </lineage>
</organism>
<dbReference type="EMBL" id="CP017105">
    <property type="protein sequence ID" value="APO72749.1"/>
    <property type="molecule type" value="Genomic_DNA"/>
</dbReference>
<reference evidence="2 3" key="1">
    <citation type="submission" date="2016-09" db="EMBL/GenBank/DDBJ databases">
        <title>The complete genome sequences of Rhizobium gallicum, symbiovars gallicum and phaseoli, symbionts associated to common bean (Phaseolus vulgaris).</title>
        <authorList>
            <person name="Bustos P."/>
            <person name="Santamaria R.I."/>
            <person name="Perez-Carrascal O.M."/>
            <person name="Juarez S."/>
            <person name="Lozano L."/>
            <person name="Martinez-Flores I."/>
            <person name="Martinez-Romero E."/>
            <person name="Cevallos M."/>
            <person name="Romero D."/>
            <person name="Davila G."/>
            <person name="Gonzalez V."/>
        </authorList>
    </citation>
    <scope>NUCLEOTIDE SEQUENCE [LARGE SCALE GENOMIC DNA]</scope>
    <source>
        <strain evidence="2 3">IE4872</strain>
        <plasmid evidence="3">prgalie4872d</plasmid>
    </source>
</reference>
<keyword evidence="1" id="KW-0472">Membrane</keyword>
<keyword evidence="2" id="KW-0614">Plasmid</keyword>
<protein>
    <submittedName>
        <fullName evidence="2">Uncharacterized protein</fullName>
    </submittedName>
</protein>
<sequence>MTVEKTRSTATIAQKATRELKEYALLSAYLYICFGALILYKMAVLGSQGVHFSVFGVPAIKALILGKFILLGHAIKLGERYGRLRLVSVIAYKAALYLLLLIALSIVEEAIVGLSNGRTIAATLAEIGGAKLPEMLATSVVMLLILIPYLASREFAVALGEGRLWDLLFEYRDGPNHERSAHVAKE</sequence>
<feature type="transmembrane region" description="Helical" evidence="1">
    <location>
        <begin position="135"/>
        <end position="151"/>
    </location>
</feature>
<feature type="transmembrane region" description="Helical" evidence="1">
    <location>
        <begin position="49"/>
        <end position="72"/>
    </location>
</feature>
<dbReference type="Proteomes" id="UP000184749">
    <property type="component" value="Plasmid pRgalIE4872d"/>
</dbReference>
<name>A0A1L5NXZ4_9HYPH</name>
<dbReference type="AlphaFoldDB" id="A0A1L5NXZ4"/>
<accession>A0A1L5NXZ4</accession>
<feature type="transmembrane region" description="Helical" evidence="1">
    <location>
        <begin position="23"/>
        <end position="43"/>
    </location>
</feature>